<comment type="similarity">
    <text evidence="1">Belongs to the bacterial sugar transferase family.</text>
</comment>
<evidence type="ECO:0000256" key="3">
    <source>
        <dbReference type="SAM" id="Phobius"/>
    </source>
</evidence>
<dbReference type="Pfam" id="PF02397">
    <property type="entry name" value="Bac_transf"/>
    <property type="match status" value="1"/>
</dbReference>
<feature type="region of interest" description="Disordered" evidence="2">
    <location>
        <begin position="1"/>
        <end position="74"/>
    </location>
</feature>
<dbReference type="EMBL" id="CP031194">
    <property type="protein sequence ID" value="AXG79607.1"/>
    <property type="molecule type" value="Genomic_DNA"/>
</dbReference>
<feature type="compositionally biased region" description="Basic and acidic residues" evidence="2">
    <location>
        <begin position="13"/>
        <end position="25"/>
    </location>
</feature>
<feature type="transmembrane region" description="Helical" evidence="3">
    <location>
        <begin position="143"/>
        <end position="165"/>
    </location>
</feature>
<dbReference type="RefSeq" id="WP_114660936.1">
    <property type="nucleotide sequence ID" value="NZ_CP031194.1"/>
</dbReference>
<dbReference type="PANTHER" id="PTHR30576:SF0">
    <property type="entry name" value="UNDECAPRENYL-PHOSPHATE N-ACETYLGALACTOSAMINYL 1-PHOSPHATE TRANSFERASE-RELATED"/>
    <property type="match status" value="1"/>
</dbReference>
<proteinExistence type="inferred from homology"/>
<accession>A0A345HSD3</accession>
<keyword evidence="6" id="KW-1185">Reference proteome</keyword>
<keyword evidence="3" id="KW-0812">Transmembrane</keyword>
<keyword evidence="5" id="KW-0808">Transferase</keyword>
<evidence type="ECO:0000256" key="1">
    <source>
        <dbReference type="ARBA" id="ARBA00006464"/>
    </source>
</evidence>
<feature type="compositionally biased region" description="Basic and acidic residues" evidence="2">
    <location>
        <begin position="248"/>
        <end position="269"/>
    </location>
</feature>
<sequence>MTTESTSVPPPSGRERTATTARRPDGTAATGRPTAVSQAVRGRTAPGRVPIAPPRDTRGVRELPDRLAPPARRRPRRSALRFALPLLATDVLAALLATAVRTDGQPDAVLPLQLLTLLLCVTALNALAGLYRHGVVLSGLDQLPALAARIAVAWCAAAAVCAAVFPANALGFTALLSAGAVQLAVACGGRSLLHTHRRSAARNRLRSALVVGAGPAVRRITALLAQHPEYGLRPVGVASPTACAPGEPAKDDGVGVGTVREKREKEGTRDGGGSGAGLSADAPALPVLTTPEDIHRAVIQNGVQEALFTEGGDPGARAGMVALFHTYGCATWFVGAGPWDLVAPRAVMERHLWGFGYHRVEPPATARRRRGALAKRLLDLLLTAPVLVAVSPLLLLCALAVRLGDGPGVLFRQERVGQHGRPFTLLKFRTLRPSDDQESATRWNIANDRRMSPVGNLLRRTSLDELPQLWNVLRGDMSLVGPRPERPYFVANFSKTHPGYAARHRMPVGITGLAQVHGLRGDTSIEERSRFDNHYIDHWSLWQDVCIIVRTAVSLVRPAGS</sequence>
<feature type="transmembrane region" description="Helical" evidence="3">
    <location>
        <begin position="112"/>
        <end position="131"/>
    </location>
</feature>
<feature type="region of interest" description="Disordered" evidence="2">
    <location>
        <begin position="242"/>
        <end position="282"/>
    </location>
</feature>
<name>A0A345HSD3_9ACTN</name>
<reference evidence="6" key="1">
    <citation type="submission" date="2018-07" db="EMBL/GenBank/DDBJ databases">
        <authorList>
            <person name="Zhao J."/>
        </authorList>
    </citation>
    <scope>NUCLEOTIDE SEQUENCE [LARGE SCALE GENOMIC DNA]</scope>
    <source>
        <strain evidence="6">GSSD-12</strain>
    </source>
</reference>
<dbReference type="AlphaFoldDB" id="A0A345HSD3"/>
<keyword evidence="3" id="KW-0472">Membrane</keyword>
<evidence type="ECO:0000259" key="4">
    <source>
        <dbReference type="Pfam" id="PF02397"/>
    </source>
</evidence>
<dbReference type="InterPro" id="IPR003362">
    <property type="entry name" value="Bact_transf"/>
</dbReference>
<dbReference type="KEGG" id="spad:DVK44_20310"/>
<evidence type="ECO:0000313" key="6">
    <source>
        <dbReference type="Proteomes" id="UP000253868"/>
    </source>
</evidence>
<gene>
    <name evidence="5" type="ORF">DVK44_20310</name>
</gene>
<dbReference type="OrthoDB" id="9808602at2"/>
<feature type="compositionally biased region" description="Basic and acidic residues" evidence="2">
    <location>
        <begin position="55"/>
        <end position="65"/>
    </location>
</feature>
<protein>
    <submittedName>
        <fullName evidence="5">Sugar transferase</fullName>
    </submittedName>
</protein>
<dbReference type="PANTHER" id="PTHR30576">
    <property type="entry name" value="COLANIC BIOSYNTHESIS UDP-GLUCOSE LIPID CARRIER TRANSFERASE"/>
    <property type="match status" value="1"/>
</dbReference>
<feature type="transmembrane region" description="Helical" evidence="3">
    <location>
        <begin position="171"/>
        <end position="193"/>
    </location>
</feature>
<feature type="domain" description="Bacterial sugar transferase" evidence="4">
    <location>
        <begin position="375"/>
        <end position="556"/>
    </location>
</feature>
<feature type="transmembrane region" description="Helical" evidence="3">
    <location>
        <begin position="82"/>
        <end position="100"/>
    </location>
</feature>
<dbReference type="Proteomes" id="UP000253868">
    <property type="component" value="Chromosome"/>
</dbReference>
<feature type="transmembrane region" description="Helical" evidence="3">
    <location>
        <begin position="377"/>
        <end position="401"/>
    </location>
</feature>
<dbReference type="GO" id="GO:0016780">
    <property type="term" value="F:phosphotransferase activity, for other substituted phosphate groups"/>
    <property type="evidence" value="ECO:0007669"/>
    <property type="project" value="TreeGrafter"/>
</dbReference>
<organism evidence="5 6">
    <name type="scientific">Streptomyces paludis</name>
    <dbReference type="NCBI Taxonomy" id="2282738"/>
    <lineage>
        <taxon>Bacteria</taxon>
        <taxon>Bacillati</taxon>
        <taxon>Actinomycetota</taxon>
        <taxon>Actinomycetes</taxon>
        <taxon>Kitasatosporales</taxon>
        <taxon>Streptomycetaceae</taxon>
        <taxon>Streptomyces</taxon>
    </lineage>
</organism>
<keyword evidence="3" id="KW-1133">Transmembrane helix</keyword>
<evidence type="ECO:0000313" key="5">
    <source>
        <dbReference type="EMBL" id="AXG79607.1"/>
    </source>
</evidence>
<evidence type="ECO:0000256" key="2">
    <source>
        <dbReference type="SAM" id="MobiDB-lite"/>
    </source>
</evidence>